<feature type="domain" description="C2HC/C3H-type" evidence="8">
    <location>
        <begin position="476"/>
        <end position="505"/>
    </location>
</feature>
<evidence type="ECO:0000256" key="6">
    <source>
        <dbReference type="PROSITE-ProRule" id="PRU01371"/>
    </source>
</evidence>
<reference evidence="9" key="2">
    <citation type="submission" date="2022-08" db="UniProtKB">
        <authorList>
            <consortium name="EnsemblMetazoa"/>
        </authorList>
    </citation>
    <scope>IDENTIFICATION</scope>
    <source>
        <strain evidence="9">STECLA/ALBI9_A</strain>
    </source>
</reference>
<feature type="region of interest" description="Disordered" evidence="7">
    <location>
        <begin position="577"/>
        <end position="601"/>
    </location>
</feature>
<dbReference type="VEuPathDB" id="VectorBase:AALB20_035119"/>
<evidence type="ECO:0000256" key="5">
    <source>
        <dbReference type="ARBA" id="ARBA00023054"/>
    </source>
</evidence>
<keyword evidence="5" id="KW-0175">Coiled coil</keyword>
<feature type="compositionally biased region" description="Polar residues" evidence="7">
    <location>
        <begin position="417"/>
        <end position="427"/>
    </location>
</feature>
<evidence type="ECO:0000313" key="9">
    <source>
        <dbReference type="EnsemblMetazoa" id="AALB008704-PA"/>
    </source>
</evidence>
<feature type="domain" description="C2HC/C3H-type" evidence="8">
    <location>
        <begin position="597"/>
        <end position="626"/>
    </location>
</feature>
<feature type="region of interest" description="Disordered" evidence="7">
    <location>
        <begin position="530"/>
        <end position="559"/>
    </location>
</feature>
<feature type="compositionally biased region" description="Polar residues" evidence="7">
    <location>
        <begin position="379"/>
        <end position="403"/>
    </location>
</feature>
<dbReference type="InterPro" id="IPR049899">
    <property type="entry name" value="Znf_C2HC_C3H"/>
</dbReference>
<protein>
    <recommendedName>
        <fullName evidence="8">C2HC/C3H-type domain-containing protein</fullName>
    </recommendedName>
</protein>
<feature type="compositionally biased region" description="Acidic residues" evidence="7">
    <location>
        <begin position="298"/>
        <end position="310"/>
    </location>
</feature>
<feature type="compositionally biased region" description="Low complexity" evidence="7">
    <location>
        <begin position="365"/>
        <end position="377"/>
    </location>
</feature>
<dbReference type="EnsemblMetazoa" id="AALB008704-RA">
    <property type="protein sequence ID" value="AALB008704-PA"/>
    <property type="gene ID" value="AALB008704"/>
</dbReference>
<dbReference type="Gene3D" id="3.30.160.60">
    <property type="entry name" value="Classic Zinc Finger"/>
    <property type="match status" value="2"/>
</dbReference>
<feature type="compositionally biased region" description="Low complexity" evidence="7">
    <location>
        <begin position="209"/>
        <end position="224"/>
    </location>
</feature>
<feature type="region of interest" description="Disordered" evidence="7">
    <location>
        <begin position="623"/>
        <end position="642"/>
    </location>
</feature>
<evidence type="ECO:0000256" key="1">
    <source>
        <dbReference type="ARBA" id="ARBA00010843"/>
    </source>
</evidence>
<evidence type="ECO:0000313" key="10">
    <source>
        <dbReference type="Proteomes" id="UP000069272"/>
    </source>
</evidence>
<accession>A0A182FQ85</accession>
<dbReference type="AlphaFoldDB" id="A0A182FQ85"/>
<evidence type="ECO:0000256" key="2">
    <source>
        <dbReference type="ARBA" id="ARBA00022723"/>
    </source>
</evidence>
<evidence type="ECO:0000256" key="7">
    <source>
        <dbReference type="SAM" id="MobiDB-lite"/>
    </source>
</evidence>
<feature type="compositionally biased region" description="Polar residues" evidence="7">
    <location>
        <begin position="341"/>
        <end position="356"/>
    </location>
</feature>
<feature type="compositionally biased region" description="Low complexity" evidence="7">
    <location>
        <begin position="428"/>
        <end position="442"/>
    </location>
</feature>
<evidence type="ECO:0000256" key="4">
    <source>
        <dbReference type="ARBA" id="ARBA00022833"/>
    </source>
</evidence>
<evidence type="ECO:0000256" key="3">
    <source>
        <dbReference type="ARBA" id="ARBA00022771"/>
    </source>
</evidence>
<dbReference type="PROSITE" id="PS52027">
    <property type="entry name" value="ZF_C2HC_C3H"/>
    <property type="match status" value="2"/>
</dbReference>
<keyword evidence="2" id="KW-0479">Metal-binding</keyword>
<dbReference type="PANTHER" id="PTHR14649:SF1">
    <property type="entry name" value="ZINC FINGER C2HC DOMAIN-CONTAINING PROTEIN 1C"/>
    <property type="match status" value="1"/>
</dbReference>
<feature type="region of interest" description="Disordered" evidence="7">
    <location>
        <begin position="341"/>
        <end position="473"/>
    </location>
</feature>
<feature type="region of interest" description="Disordered" evidence="7">
    <location>
        <begin position="209"/>
        <end position="310"/>
    </location>
</feature>
<dbReference type="VEuPathDB" id="VectorBase:AALB008704"/>
<keyword evidence="10" id="KW-1185">Reference proteome</keyword>
<dbReference type="PANTHER" id="PTHR14649">
    <property type="entry name" value="ZINC FINGER C2HC DOMAIN-CONTAINING PROTEIN 1C"/>
    <property type="match status" value="1"/>
</dbReference>
<dbReference type="InterPro" id="IPR026104">
    <property type="entry name" value="ZNF_C2HC_dom_1C"/>
</dbReference>
<feature type="compositionally biased region" description="Polar residues" evidence="7">
    <location>
        <begin position="269"/>
        <end position="289"/>
    </location>
</feature>
<dbReference type="Proteomes" id="UP000069272">
    <property type="component" value="Chromosome 2R"/>
</dbReference>
<keyword evidence="4" id="KW-0862">Zinc</keyword>
<keyword evidence="3 6" id="KW-0863">Zinc-finger</keyword>
<reference evidence="9 10" key="1">
    <citation type="journal article" date="2017" name="G3 (Bethesda)">
        <title>The Physical Genome Mapping of Anopheles albimanus Corrected Scaffold Misassemblies and Identified Interarm Rearrangements in Genus Anopheles.</title>
        <authorList>
            <person name="Artemov G.N."/>
            <person name="Peery A.N."/>
            <person name="Jiang X."/>
            <person name="Tu Z."/>
            <person name="Stegniy V.N."/>
            <person name="Sharakhova M.V."/>
            <person name="Sharakhov I.V."/>
        </authorList>
    </citation>
    <scope>NUCLEOTIDE SEQUENCE [LARGE SCALE GENOMIC DNA]</scope>
    <source>
        <strain evidence="9 10">ALBI9_A</strain>
    </source>
</reference>
<comment type="similarity">
    <text evidence="1">Belongs to the ZC2HC1 family.</text>
</comment>
<dbReference type="GO" id="GO:0008270">
    <property type="term" value="F:zinc ion binding"/>
    <property type="evidence" value="ECO:0007669"/>
    <property type="project" value="UniProtKB-KW"/>
</dbReference>
<sequence length="642" mass="67540">MYSGRPAAGNGSRSPYKAAQVLGPAVADSLVTRGTIVSGVVSVSLEDSWTGRSFLEALGRLQLPALDMRFQQRQQQERDQRKIEQIATRTTVAAAATSTVAAASNGRSSTSTTTTATVTATAISSSSAASGGTVVELSERLNATSLSSSLGAGKVRQMFEERRHHRVAGIDKSYPLQPIQAKAGVAAPTTTVAAASATTLANIANGNHSTAGANNNNIPNGATADGTVGRTSSIAKGSGGGGTTMNNKPRVPPISATSRNRLQQQQQQTHRANSLRQEQQVTRSTSNVGDTLPTADQQGEDGGFDDNDNFLELEKFPDSGELDGELLYNQVNNNVNHLVATSANGTSTTRTQNVNSLKLKPVPGRSATTTTTPARSSTLKKQPSANGGSLSPTASMPRSVNGSGKSGVATANHRATKSNGPSRTVTQPSPASSAGSVRRVSSTPPERTDRTTAMLPATNSGPSAATGALDGPVPDGLTRCDICSRNFADDRIEKHRTICQKTKAKKRKVFDVTKQRVAGTEAEKYVLKARGKGAAGTTRKQSNQQPSGTGAGKQSNWRKKHEEFIATIRAAKELKAHLAKGGKLSDLPPPPPSENPDYVQCPHCSRRFNQTAADRHIPKCATMLHNKPKPKPKASTSTLRRY</sequence>
<evidence type="ECO:0000259" key="8">
    <source>
        <dbReference type="PROSITE" id="PS52027"/>
    </source>
</evidence>
<organism evidence="9 10">
    <name type="scientific">Anopheles albimanus</name>
    <name type="common">New world malaria mosquito</name>
    <dbReference type="NCBI Taxonomy" id="7167"/>
    <lineage>
        <taxon>Eukaryota</taxon>
        <taxon>Metazoa</taxon>
        <taxon>Ecdysozoa</taxon>
        <taxon>Arthropoda</taxon>
        <taxon>Hexapoda</taxon>
        <taxon>Insecta</taxon>
        <taxon>Pterygota</taxon>
        <taxon>Neoptera</taxon>
        <taxon>Endopterygota</taxon>
        <taxon>Diptera</taxon>
        <taxon>Nematocera</taxon>
        <taxon>Culicoidea</taxon>
        <taxon>Culicidae</taxon>
        <taxon>Anophelinae</taxon>
        <taxon>Anopheles</taxon>
    </lineage>
</organism>
<name>A0A182FQ85_ANOAL</name>
<proteinExistence type="inferred from homology"/>
<dbReference type="Pfam" id="PF13913">
    <property type="entry name" value="zf-C2HC_2"/>
    <property type="match status" value="2"/>
</dbReference>
<feature type="compositionally biased region" description="Polar residues" evidence="7">
    <location>
        <begin position="538"/>
        <end position="555"/>
    </location>
</feature>